<dbReference type="SUPFAM" id="SSF55073">
    <property type="entry name" value="Nucleotide cyclase"/>
    <property type="match status" value="1"/>
</dbReference>
<dbReference type="SMART" id="SM00267">
    <property type="entry name" value="GGDEF"/>
    <property type="match status" value="1"/>
</dbReference>
<reference evidence="4 5" key="1">
    <citation type="submission" date="2006-02" db="EMBL/GenBank/DDBJ databases">
        <authorList>
            <person name="Pinhassi J."/>
            <person name="Pedros-Alio C."/>
            <person name="Ferriera S."/>
            <person name="Johnson J."/>
            <person name="Kravitz S."/>
            <person name="Halpern A."/>
            <person name="Remington K."/>
            <person name="Beeson K."/>
            <person name="Tran B."/>
            <person name="Rogers Y.-H."/>
            <person name="Friedman R."/>
            <person name="Venter J.C."/>
        </authorList>
    </citation>
    <scope>NUCLEOTIDE SEQUENCE [LARGE SCALE GENOMIC DNA]</scope>
    <source>
        <strain evidence="4 5">MED92</strain>
    </source>
</reference>
<accession>A0A7U8GRX0</accession>
<dbReference type="PANTHER" id="PTHR44757:SF2">
    <property type="entry name" value="BIOFILM ARCHITECTURE MAINTENANCE PROTEIN MBAA"/>
    <property type="match status" value="1"/>
</dbReference>
<evidence type="ECO:0000256" key="1">
    <source>
        <dbReference type="SAM" id="Phobius"/>
    </source>
</evidence>
<dbReference type="PROSITE" id="PS50883">
    <property type="entry name" value="EAL"/>
    <property type="match status" value="1"/>
</dbReference>
<dbReference type="Pfam" id="PF00563">
    <property type="entry name" value="EAL"/>
    <property type="match status" value="1"/>
</dbReference>
<comment type="caution">
    <text evidence="4">The sequence shown here is derived from an EMBL/GenBank/DDBJ whole genome shotgun (WGS) entry which is preliminary data.</text>
</comment>
<name>A0A7U8GRX0_NEPCE</name>
<organism evidence="4 5">
    <name type="scientific">Neptuniibacter caesariensis</name>
    <dbReference type="NCBI Taxonomy" id="207954"/>
    <lineage>
        <taxon>Bacteria</taxon>
        <taxon>Pseudomonadati</taxon>
        <taxon>Pseudomonadota</taxon>
        <taxon>Gammaproteobacteria</taxon>
        <taxon>Oceanospirillales</taxon>
        <taxon>Oceanospirillaceae</taxon>
        <taxon>Neptuniibacter</taxon>
    </lineage>
</organism>
<dbReference type="EMBL" id="AAOW01000015">
    <property type="protein sequence ID" value="EAR60637.1"/>
    <property type="molecule type" value="Genomic_DNA"/>
</dbReference>
<dbReference type="NCBIfam" id="TIGR00254">
    <property type="entry name" value="GGDEF"/>
    <property type="match status" value="1"/>
</dbReference>
<dbReference type="Gene3D" id="3.20.20.450">
    <property type="entry name" value="EAL domain"/>
    <property type="match status" value="1"/>
</dbReference>
<dbReference type="Proteomes" id="UP000002171">
    <property type="component" value="Unassembled WGS sequence"/>
</dbReference>
<dbReference type="InterPro" id="IPR029787">
    <property type="entry name" value="Nucleotide_cyclase"/>
</dbReference>
<dbReference type="PROSITE" id="PS50887">
    <property type="entry name" value="GGDEF"/>
    <property type="match status" value="1"/>
</dbReference>
<keyword evidence="1" id="KW-0812">Transmembrane</keyword>
<dbReference type="CDD" id="cd01949">
    <property type="entry name" value="GGDEF"/>
    <property type="match status" value="1"/>
</dbReference>
<feature type="domain" description="GGDEF" evidence="3">
    <location>
        <begin position="237"/>
        <end position="373"/>
    </location>
</feature>
<dbReference type="SUPFAM" id="SSF141868">
    <property type="entry name" value="EAL domain-like"/>
    <property type="match status" value="1"/>
</dbReference>
<keyword evidence="1" id="KW-0472">Membrane</keyword>
<dbReference type="AlphaFoldDB" id="A0A7U8GRX0"/>
<dbReference type="CDD" id="cd01948">
    <property type="entry name" value="EAL"/>
    <property type="match status" value="1"/>
</dbReference>
<evidence type="ECO:0000259" key="2">
    <source>
        <dbReference type="PROSITE" id="PS50883"/>
    </source>
</evidence>
<dbReference type="InterPro" id="IPR000160">
    <property type="entry name" value="GGDEF_dom"/>
</dbReference>
<dbReference type="InterPro" id="IPR043128">
    <property type="entry name" value="Rev_trsase/Diguanyl_cyclase"/>
</dbReference>
<evidence type="ECO:0000313" key="5">
    <source>
        <dbReference type="Proteomes" id="UP000002171"/>
    </source>
</evidence>
<dbReference type="InterPro" id="IPR001633">
    <property type="entry name" value="EAL_dom"/>
</dbReference>
<feature type="transmembrane region" description="Helical" evidence="1">
    <location>
        <begin position="182"/>
        <end position="201"/>
    </location>
</feature>
<evidence type="ECO:0000313" key="4">
    <source>
        <dbReference type="EMBL" id="EAR60637.1"/>
    </source>
</evidence>
<proteinExistence type="predicted"/>
<gene>
    <name evidence="4" type="ORF">MED92_09541</name>
</gene>
<keyword evidence="5" id="KW-1185">Reference proteome</keyword>
<evidence type="ECO:0000259" key="3">
    <source>
        <dbReference type="PROSITE" id="PS50887"/>
    </source>
</evidence>
<feature type="transmembrane region" description="Helical" evidence="1">
    <location>
        <begin position="16"/>
        <end position="36"/>
    </location>
</feature>
<dbReference type="InterPro" id="IPR052155">
    <property type="entry name" value="Biofilm_reg_signaling"/>
</dbReference>
<sequence length="633" mass="71514">MIQRSLLKVATRYKSFWLIPIVLIFFISALISLVQLKQSITILDDRYGTSVWSLFQLKTEMRRFYDSLSIYKNEPEAYEQVTERYDILWSRYPVLLKGEDAIQLDKIDGAKKLIASSFKDLQALESTVFGDLKTTPIVTDSIQEILKPHITAIDKLALENYHFNNDFYNRGDKRVAELQKQLIWLMLGLITSGCILLLIIVRESKINRFQAEHDSLTSMPNRAYLRNKLTKLCRQSEPFALHLIDLNGFKDVNDTLGHQAGDVLLQAVSQRLINEVDSQHGCITCRLGGDEFAILHQSYRSQYDLDQVSKKIINSLESEFYVDNHSCFIGGSVGSVVYPDHGEDASRLLTHADIAMYKAKEAAPTSKQVLFDFQMDAEINRRQQLQRDLRTALEDNELTLAYQPILNLQSQSVDYFEALLRWKHPIYGNLSPLEVIEVAEQYGLAHQLGCWVIDESCRQLSEWRAKGFDSLSISVNISPSMYRMDLSGTINDALSKNGLAKGSLGIEVTEDTTMQSIKEADKMLGKLIEEDVSIALDDFGTGLSSLSHLQQMHVQTLKIDRSFIHDIVSNPTSSALVNNIIAIGHDLGMKVVAEGIECEEAAKILTNYFCDYGQGYLISKPLAPKDVLPYLSA</sequence>
<protein>
    <submittedName>
        <fullName evidence="4">Sensory box protein</fullName>
    </submittedName>
</protein>
<feature type="domain" description="EAL" evidence="2">
    <location>
        <begin position="382"/>
        <end position="633"/>
    </location>
</feature>
<dbReference type="Gene3D" id="3.30.70.270">
    <property type="match status" value="1"/>
</dbReference>
<dbReference type="PANTHER" id="PTHR44757">
    <property type="entry name" value="DIGUANYLATE CYCLASE DGCP"/>
    <property type="match status" value="1"/>
</dbReference>
<dbReference type="OrthoDB" id="9816034at2"/>
<dbReference type="Pfam" id="PF00990">
    <property type="entry name" value="GGDEF"/>
    <property type="match status" value="1"/>
</dbReference>
<keyword evidence="1" id="KW-1133">Transmembrane helix</keyword>
<dbReference type="InterPro" id="IPR035919">
    <property type="entry name" value="EAL_sf"/>
</dbReference>
<dbReference type="RefSeq" id="WP_007019576.1">
    <property type="nucleotide sequence ID" value="NZ_CH724125.1"/>
</dbReference>
<dbReference type="SMART" id="SM00052">
    <property type="entry name" value="EAL"/>
    <property type="match status" value="1"/>
</dbReference>